<dbReference type="GO" id="GO:0003677">
    <property type="term" value="F:DNA binding"/>
    <property type="evidence" value="ECO:0007669"/>
    <property type="project" value="UniProtKB-KW"/>
</dbReference>
<dbReference type="InterPro" id="IPR015424">
    <property type="entry name" value="PyrdxlP-dep_Trfase"/>
</dbReference>
<name>F0SFQ9_RUBBR</name>
<keyword evidence="5" id="KW-0804">Transcription</keyword>
<dbReference type="AlphaFoldDB" id="F0SFQ9"/>
<dbReference type="GO" id="GO:0030170">
    <property type="term" value="F:pyridoxal phosphate binding"/>
    <property type="evidence" value="ECO:0007669"/>
    <property type="project" value="InterPro"/>
</dbReference>
<evidence type="ECO:0000256" key="3">
    <source>
        <dbReference type="ARBA" id="ARBA00023015"/>
    </source>
</evidence>
<dbReference type="Pfam" id="PF00392">
    <property type="entry name" value="GntR"/>
    <property type="match status" value="1"/>
</dbReference>
<dbReference type="InterPro" id="IPR036390">
    <property type="entry name" value="WH_DNA-bd_sf"/>
</dbReference>
<reference evidence="8" key="1">
    <citation type="submission" date="2011-02" db="EMBL/GenBank/DDBJ databases">
        <title>The complete genome of Planctomyces brasiliensis DSM 5305.</title>
        <authorList>
            <person name="Lucas S."/>
            <person name="Copeland A."/>
            <person name="Lapidus A."/>
            <person name="Bruce D."/>
            <person name="Goodwin L."/>
            <person name="Pitluck S."/>
            <person name="Kyrpides N."/>
            <person name="Mavromatis K."/>
            <person name="Pagani I."/>
            <person name="Ivanova N."/>
            <person name="Ovchinnikova G."/>
            <person name="Lu M."/>
            <person name="Detter J.C."/>
            <person name="Han C."/>
            <person name="Land M."/>
            <person name="Hauser L."/>
            <person name="Markowitz V."/>
            <person name="Cheng J.-F."/>
            <person name="Hugenholtz P."/>
            <person name="Woyke T."/>
            <person name="Wu D."/>
            <person name="Tindall B."/>
            <person name="Pomrenke H.G."/>
            <person name="Brambilla E."/>
            <person name="Klenk H.-P."/>
            <person name="Eisen J.A."/>
        </authorList>
    </citation>
    <scope>NUCLEOTIDE SEQUENCE [LARGE SCALE GENOMIC DNA]</scope>
    <source>
        <strain evidence="8">ATCC 49424 / DSM 5305 / JCM 21570 / NBRC 103401 / IFAM 1448</strain>
    </source>
</reference>
<dbReference type="Proteomes" id="UP000006860">
    <property type="component" value="Chromosome"/>
</dbReference>
<dbReference type="InterPro" id="IPR036388">
    <property type="entry name" value="WH-like_DNA-bd_sf"/>
</dbReference>
<evidence type="ECO:0000259" key="6">
    <source>
        <dbReference type="PROSITE" id="PS50949"/>
    </source>
</evidence>
<dbReference type="InterPro" id="IPR051446">
    <property type="entry name" value="HTH_trans_reg/aminotransferase"/>
</dbReference>
<dbReference type="PROSITE" id="PS50949">
    <property type="entry name" value="HTH_GNTR"/>
    <property type="match status" value="1"/>
</dbReference>
<dbReference type="InterPro" id="IPR004839">
    <property type="entry name" value="Aminotransferase_I/II_large"/>
</dbReference>
<dbReference type="CDD" id="cd07377">
    <property type="entry name" value="WHTH_GntR"/>
    <property type="match status" value="1"/>
</dbReference>
<organism evidence="7 8">
    <name type="scientific">Rubinisphaera brasiliensis (strain ATCC 49424 / DSM 5305 / JCM 21570 / IAM 15109 / NBRC 103401 / IFAM 1448)</name>
    <name type="common">Planctomyces brasiliensis</name>
    <dbReference type="NCBI Taxonomy" id="756272"/>
    <lineage>
        <taxon>Bacteria</taxon>
        <taxon>Pseudomonadati</taxon>
        <taxon>Planctomycetota</taxon>
        <taxon>Planctomycetia</taxon>
        <taxon>Planctomycetales</taxon>
        <taxon>Planctomycetaceae</taxon>
        <taxon>Rubinisphaera</taxon>
    </lineage>
</organism>
<evidence type="ECO:0000256" key="2">
    <source>
        <dbReference type="ARBA" id="ARBA00022898"/>
    </source>
</evidence>
<dbReference type="GO" id="GO:0003700">
    <property type="term" value="F:DNA-binding transcription factor activity"/>
    <property type="evidence" value="ECO:0007669"/>
    <property type="project" value="InterPro"/>
</dbReference>
<dbReference type="PRINTS" id="PR00035">
    <property type="entry name" value="HTHGNTR"/>
</dbReference>
<dbReference type="GO" id="GO:0008483">
    <property type="term" value="F:transaminase activity"/>
    <property type="evidence" value="ECO:0007669"/>
    <property type="project" value="UniProtKB-KW"/>
</dbReference>
<dbReference type="Gene3D" id="3.40.640.10">
    <property type="entry name" value="Type I PLP-dependent aspartate aminotransferase-like (Major domain)"/>
    <property type="match status" value="1"/>
</dbReference>
<accession>F0SFQ9</accession>
<dbReference type="STRING" id="756272.Plabr_3939"/>
<keyword evidence="7" id="KW-0032">Aminotransferase</keyword>
<sequence>MPPQRFPLDRLQFESDTDQPLYRQLEQQLRYLIGRGLLSSGEKLPSTRGLATELGLSRNTIATAYNQLLAEGYLEAAHGSGTRVAQSLPEEFLRPHSSAKQSRQTDFSPGLSQRGEQFRMFADWLPTESGPCQPFRPHVPALDHFPRPLWRRLSESRLRRLPPEAWEKVDSRGYKPLRQAVADYLGQSRGVECSADQIVIVAGAQQAIEFVARLLLDPGDTVWQEDPGYPSVQVCCEMAGAKAIPLPVDEQGVNWESAPPGNPRLIYVTPSSQWPLGMSLSLERRAALLQLAQQQRCWILEDDYNGEFRYAGRPIPALASLDTGGNVIYMGTFSKVLFPSLRLGYLVMPEPLVEAFASARWLADRHSPPFEQAALTDFLTEGHFARHLRKMRTLYAKRQQSLINSLTEHFGAAVDITAPPAGMQMVLRARNPAHHDKLAAAARTAGIEYHPLSMYSISRSNPPGLILGFAAYDEQRTEQAVHNWADAYFRRVDST</sequence>
<dbReference type="InterPro" id="IPR000524">
    <property type="entry name" value="Tscrpt_reg_HTH_GntR"/>
</dbReference>
<evidence type="ECO:0000256" key="5">
    <source>
        <dbReference type="ARBA" id="ARBA00023163"/>
    </source>
</evidence>
<evidence type="ECO:0000256" key="4">
    <source>
        <dbReference type="ARBA" id="ARBA00023125"/>
    </source>
</evidence>
<dbReference type="SUPFAM" id="SSF53383">
    <property type="entry name" value="PLP-dependent transferases"/>
    <property type="match status" value="1"/>
</dbReference>
<dbReference type="OrthoDB" id="9808770at2"/>
<dbReference type="eggNOG" id="COG1167">
    <property type="taxonomic scope" value="Bacteria"/>
</dbReference>
<dbReference type="InterPro" id="IPR015421">
    <property type="entry name" value="PyrdxlP-dep_Trfase_major"/>
</dbReference>
<keyword evidence="2" id="KW-0663">Pyridoxal phosphate</keyword>
<dbReference type="SMART" id="SM00345">
    <property type="entry name" value="HTH_GNTR"/>
    <property type="match status" value="1"/>
</dbReference>
<dbReference type="PANTHER" id="PTHR46577">
    <property type="entry name" value="HTH-TYPE TRANSCRIPTIONAL REGULATORY PROTEIN GABR"/>
    <property type="match status" value="1"/>
</dbReference>
<protein>
    <submittedName>
        <fullName evidence="7">Transcriptional regulator, GntR family with aminotransferase domain</fullName>
    </submittedName>
</protein>
<evidence type="ECO:0000313" key="7">
    <source>
        <dbReference type="EMBL" id="ADY61516.1"/>
    </source>
</evidence>
<keyword evidence="4" id="KW-0238">DNA-binding</keyword>
<gene>
    <name evidence="7" type="ordered locus">Plabr_3939</name>
</gene>
<dbReference type="KEGG" id="pbs:Plabr_3939"/>
<evidence type="ECO:0000313" key="8">
    <source>
        <dbReference type="Proteomes" id="UP000006860"/>
    </source>
</evidence>
<keyword evidence="8" id="KW-1185">Reference proteome</keyword>
<proteinExistence type="inferred from homology"/>
<dbReference type="HOGENOM" id="CLU_017584_0_1_0"/>
<dbReference type="EMBL" id="CP002546">
    <property type="protein sequence ID" value="ADY61516.1"/>
    <property type="molecule type" value="Genomic_DNA"/>
</dbReference>
<keyword evidence="3" id="KW-0805">Transcription regulation</keyword>
<dbReference type="SUPFAM" id="SSF46785">
    <property type="entry name" value="Winged helix' DNA-binding domain"/>
    <property type="match status" value="1"/>
</dbReference>
<dbReference type="Gene3D" id="1.10.10.10">
    <property type="entry name" value="Winged helix-like DNA-binding domain superfamily/Winged helix DNA-binding domain"/>
    <property type="match status" value="1"/>
</dbReference>
<dbReference type="Pfam" id="PF00155">
    <property type="entry name" value="Aminotran_1_2"/>
    <property type="match status" value="1"/>
</dbReference>
<dbReference type="PANTHER" id="PTHR46577:SF1">
    <property type="entry name" value="HTH-TYPE TRANSCRIPTIONAL REGULATORY PROTEIN GABR"/>
    <property type="match status" value="1"/>
</dbReference>
<dbReference type="RefSeq" id="WP_013630233.1">
    <property type="nucleotide sequence ID" value="NC_015174.1"/>
</dbReference>
<comment type="similarity">
    <text evidence="1">In the C-terminal section; belongs to the class-I pyridoxal-phosphate-dependent aminotransferase family.</text>
</comment>
<dbReference type="CDD" id="cd00609">
    <property type="entry name" value="AAT_like"/>
    <property type="match status" value="1"/>
</dbReference>
<feature type="domain" description="HTH gntR-type" evidence="6">
    <location>
        <begin position="19"/>
        <end position="87"/>
    </location>
</feature>
<keyword evidence="7" id="KW-0808">Transferase</keyword>
<evidence type="ECO:0000256" key="1">
    <source>
        <dbReference type="ARBA" id="ARBA00005384"/>
    </source>
</evidence>